<evidence type="ECO:0000313" key="2">
    <source>
        <dbReference type="EMBL" id="XCB24400.1"/>
    </source>
</evidence>
<name>A0AAU7Z6D6_9BACT</name>
<protein>
    <submittedName>
        <fullName evidence="2">Uncharacterized protein</fullName>
    </submittedName>
</protein>
<feature type="compositionally biased region" description="Basic and acidic residues" evidence="1">
    <location>
        <begin position="18"/>
        <end position="27"/>
    </location>
</feature>
<evidence type="ECO:0000256" key="1">
    <source>
        <dbReference type="SAM" id="MobiDB-lite"/>
    </source>
</evidence>
<organism evidence="2">
    <name type="scientific">Tunturiibacter gelidiferens</name>
    <dbReference type="NCBI Taxonomy" id="3069689"/>
    <lineage>
        <taxon>Bacteria</taxon>
        <taxon>Pseudomonadati</taxon>
        <taxon>Acidobacteriota</taxon>
        <taxon>Terriglobia</taxon>
        <taxon>Terriglobales</taxon>
        <taxon>Acidobacteriaceae</taxon>
        <taxon>Tunturiibacter</taxon>
    </lineage>
</organism>
<proteinExistence type="predicted"/>
<gene>
    <name evidence="2" type="ORF">RBB81_10860</name>
</gene>
<dbReference type="AlphaFoldDB" id="A0AAU7Z6D6"/>
<dbReference type="KEGG" id="tgi:RBB81_10860"/>
<feature type="region of interest" description="Disordered" evidence="1">
    <location>
        <begin position="1"/>
        <end position="42"/>
    </location>
</feature>
<reference evidence="2" key="1">
    <citation type="submission" date="2023-08" db="EMBL/GenBank/DDBJ databases">
        <authorList>
            <person name="Messyasz A."/>
            <person name="Mannisto M.K."/>
            <person name="Kerkhof L.J."/>
            <person name="Haggblom M."/>
        </authorList>
    </citation>
    <scope>NUCLEOTIDE SEQUENCE</scope>
    <source>
        <strain evidence="2">M8UP39</strain>
    </source>
</reference>
<dbReference type="RefSeq" id="WP_353073711.1">
    <property type="nucleotide sequence ID" value="NZ_CP132938.1"/>
</dbReference>
<dbReference type="EMBL" id="CP132938">
    <property type="protein sequence ID" value="XCB24400.1"/>
    <property type="molecule type" value="Genomic_DNA"/>
</dbReference>
<reference evidence="2" key="2">
    <citation type="journal article" date="2024" name="Environ. Microbiol.">
        <title>Genome analysis and description of Tunturibacter gen. nov. expands the diversity of Terriglobia in tundra soils.</title>
        <authorList>
            <person name="Messyasz A."/>
            <person name="Mannisto M.K."/>
            <person name="Kerkhof L.J."/>
            <person name="Haggblom M.M."/>
        </authorList>
    </citation>
    <scope>NUCLEOTIDE SEQUENCE</scope>
    <source>
        <strain evidence="2">M8UP39</strain>
    </source>
</reference>
<sequence length="106" mass="11588">MTWFLCGVGETSRGNDNNNKDNNKDNNDDNNNNNDNNDNTKDCWEEEYIPIHRDETAMDGAPDGLGLVGISRIGNRQLIGEGDVDWVAFDDAVAGGWGLRDDGADG</sequence>
<accession>A0AAU7Z6D6</accession>